<dbReference type="GO" id="GO:0003724">
    <property type="term" value="F:RNA helicase activity"/>
    <property type="evidence" value="ECO:0007669"/>
    <property type="project" value="InterPro"/>
</dbReference>
<dbReference type="InterPro" id="IPR011545">
    <property type="entry name" value="DEAD/DEAH_box_helicase_dom"/>
</dbReference>
<dbReference type="Pfam" id="PF00271">
    <property type="entry name" value="Helicase_C"/>
    <property type="match status" value="1"/>
</dbReference>
<feature type="domain" description="DEAD-box RNA helicase Q" evidence="10">
    <location>
        <begin position="2"/>
        <end position="30"/>
    </location>
</feature>
<dbReference type="PANTHER" id="PTHR47959">
    <property type="entry name" value="ATP-DEPENDENT RNA HELICASE RHLE-RELATED"/>
    <property type="match status" value="1"/>
</dbReference>
<dbReference type="InterPro" id="IPR044742">
    <property type="entry name" value="DEAD/DEAH_RhlB"/>
</dbReference>
<dbReference type="PROSITE" id="PS51195">
    <property type="entry name" value="Q_MOTIF"/>
    <property type="match status" value="1"/>
</dbReference>
<organism evidence="11 12">
    <name type="scientific">Persicobacter diffluens</name>
    <dbReference type="NCBI Taxonomy" id="981"/>
    <lineage>
        <taxon>Bacteria</taxon>
        <taxon>Pseudomonadati</taxon>
        <taxon>Bacteroidota</taxon>
        <taxon>Cytophagia</taxon>
        <taxon>Cytophagales</taxon>
        <taxon>Persicobacteraceae</taxon>
        <taxon>Persicobacter</taxon>
    </lineage>
</organism>
<evidence type="ECO:0000256" key="5">
    <source>
        <dbReference type="ARBA" id="ARBA00038437"/>
    </source>
</evidence>
<evidence type="ECO:0000313" key="12">
    <source>
        <dbReference type="Proteomes" id="UP001310022"/>
    </source>
</evidence>
<gene>
    <name evidence="11" type="ORF">PEDI_35620</name>
</gene>
<dbReference type="PANTHER" id="PTHR47959:SF13">
    <property type="entry name" value="ATP-DEPENDENT RNA HELICASE RHLE"/>
    <property type="match status" value="1"/>
</dbReference>
<evidence type="ECO:0000259" key="8">
    <source>
        <dbReference type="PROSITE" id="PS51192"/>
    </source>
</evidence>
<evidence type="ECO:0000259" key="9">
    <source>
        <dbReference type="PROSITE" id="PS51194"/>
    </source>
</evidence>
<feature type="domain" description="Helicase C-terminal" evidence="9">
    <location>
        <begin position="234"/>
        <end position="373"/>
    </location>
</feature>
<reference evidence="11 12" key="1">
    <citation type="submission" date="2021-12" db="EMBL/GenBank/DDBJ databases">
        <title>Genome sequencing of bacteria with rrn-lacking chromosome and rrn-plasmid.</title>
        <authorList>
            <person name="Anda M."/>
            <person name="Iwasaki W."/>
        </authorList>
    </citation>
    <scope>NUCLEOTIDE SEQUENCE [LARGE SCALE GENOMIC DNA]</scope>
    <source>
        <strain evidence="11 12">NBRC 15940</strain>
    </source>
</reference>
<dbReference type="Pfam" id="PF00270">
    <property type="entry name" value="DEAD"/>
    <property type="match status" value="1"/>
</dbReference>
<keyword evidence="1 7" id="KW-0547">Nucleotide-binding</keyword>
<dbReference type="SMART" id="SM00487">
    <property type="entry name" value="DEXDc"/>
    <property type="match status" value="1"/>
</dbReference>
<dbReference type="GO" id="GO:0005524">
    <property type="term" value="F:ATP binding"/>
    <property type="evidence" value="ECO:0007669"/>
    <property type="project" value="UniProtKB-KW"/>
</dbReference>
<feature type="domain" description="Helicase ATP-binding" evidence="8">
    <location>
        <begin position="34"/>
        <end position="205"/>
    </location>
</feature>
<protein>
    <recommendedName>
        <fullName evidence="13">DEAD/DEAH box helicase</fullName>
    </recommendedName>
</protein>
<dbReference type="GO" id="GO:0016787">
    <property type="term" value="F:hydrolase activity"/>
    <property type="evidence" value="ECO:0007669"/>
    <property type="project" value="UniProtKB-KW"/>
</dbReference>
<dbReference type="CDD" id="cd18787">
    <property type="entry name" value="SF2_C_DEAD"/>
    <property type="match status" value="1"/>
</dbReference>
<dbReference type="GO" id="GO:0003676">
    <property type="term" value="F:nucleic acid binding"/>
    <property type="evidence" value="ECO:0007669"/>
    <property type="project" value="InterPro"/>
</dbReference>
<dbReference type="SUPFAM" id="SSF52540">
    <property type="entry name" value="P-loop containing nucleoside triphosphate hydrolases"/>
    <property type="match status" value="1"/>
</dbReference>
<dbReference type="InterPro" id="IPR014001">
    <property type="entry name" value="Helicase_ATP-bd"/>
</dbReference>
<evidence type="ECO:0000256" key="1">
    <source>
        <dbReference type="ARBA" id="ARBA00022741"/>
    </source>
</evidence>
<sequence length="373" mass="42706">MSTFAELGIKEDLVKGLADINIKRPTPIQEQTIPLLMESGHDFVGLAQTGTGKTAAFGLPLLQRIQPKMKKPQGLILAPTRELCQQIAKQLFKFTKYTDKIFTESVYGGFPIVKQMENLKRQTHIIVATPGRLKDLIDRSAVDLRQVKTVILDEADEMLSMGFKKEIDEILEFVPKNTDTWLFSATMPQEIEVLIKKNMDPSVRRVEIDSKNRVNKDINHKYKLYSKHADKFRMLTDFMGRQGQDRGVIFCKTKMAVRELAEKLNEFGYLTGAIEGDLDQQERDKVMRAFRKQRLQILVATDIFARGIDVHDIAYVVHYQLPEKMEYYTHRSGRTGRAGKKGLSLSLILPNELRRLEHIADKLKIKISESKGK</sequence>
<dbReference type="PROSITE" id="PS51192">
    <property type="entry name" value="HELICASE_ATP_BIND_1"/>
    <property type="match status" value="1"/>
</dbReference>
<evidence type="ECO:0000256" key="4">
    <source>
        <dbReference type="ARBA" id="ARBA00022840"/>
    </source>
</evidence>
<evidence type="ECO:0000256" key="2">
    <source>
        <dbReference type="ARBA" id="ARBA00022801"/>
    </source>
</evidence>
<feature type="short sequence motif" description="Q motif" evidence="6">
    <location>
        <begin position="2"/>
        <end position="30"/>
    </location>
</feature>
<keyword evidence="3 7" id="KW-0347">Helicase</keyword>
<dbReference type="EMBL" id="BQKE01000002">
    <property type="protein sequence ID" value="GJM63010.1"/>
    <property type="molecule type" value="Genomic_DNA"/>
</dbReference>
<accession>A0AAN5AKM4</accession>
<dbReference type="InterPro" id="IPR027417">
    <property type="entry name" value="P-loop_NTPase"/>
</dbReference>
<comment type="similarity">
    <text evidence="5 7">Belongs to the DEAD box helicase family.</text>
</comment>
<dbReference type="InterPro" id="IPR014014">
    <property type="entry name" value="RNA_helicase_DEAD_Q_motif"/>
</dbReference>
<dbReference type="PROSITE" id="PS00039">
    <property type="entry name" value="DEAD_ATP_HELICASE"/>
    <property type="match status" value="1"/>
</dbReference>
<dbReference type="AlphaFoldDB" id="A0AAN5AKM4"/>
<dbReference type="PROSITE" id="PS51194">
    <property type="entry name" value="HELICASE_CTER"/>
    <property type="match status" value="1"/>
</dbReference>
<name>A0AAN5AKM4_9BACT</name>
<dbReference type="CDD" id="cd00268">
    <property type="entry name" value="DEADc"/>
    <property type="match status" value="1"/>
</dbReference>
<dbReference type="InterPro" id="IPR000629">
    <property type="entry name" value="RNA-helicase_DEAD-box_CS"/>
</dbReference>
<keyword evidence="4 7" id="KW-0067">ATP-binding</keyword>
<dbReference type="Proteomes" id="UP001310022">
    <property type="component" value="Unassembled WGS sequence"/>
</dbReference>
<comment type="caution">
    <text evidence="11">The sequence shown here is derived from an EMBL/GenBank/DDBJ whole genome shotgun (WGS) entry which is preliminary data.</text>
</comment>
<dbReference type="InterPro" id="IPR050079">
    <property type="entry name" value="DEAD_box_RNA_helicase"/>
</dbReference>
<evidence type="ECO:0000256" key="6">
    <source>
        <dbReference type="PROSITE-ProRule" id="PRU00552"/>
    </source>
</evidence>
<dbReference type="GO" id="GO:0005829">
    <property type="term" value="C:cytosol"/>
    <property type="evidence" value="ECO:0007669"/>
    <property type="project" value="TreeGrafter"/>
</dbReference>
<evidence type="ECO:0000313" key="11">
    <source>
        <dbReference type="EMBL" id="GJM63010.1"/>
    </source>
</evidence>
<evidence type="ECO:0008006" key="13">
    <source>
        <dbReference type="Google" id="ProtNLM"/>
    </source>
</evidence>
<proteinExistence type="inferred from homology"/>
<dbReference type="SMART" id="SM00490">
    <property type="entry name" value="HELICc"/>
    <property type="match status" value="1"/>
</dbReference>
<dbReference type="Gene3D" id="3.40.50.300">
    <property type="entry name" value="P-loop containing nucleotide triphosphate hydrolases"/>
    <property type="match status" value="2"/>
</dbReference>
<evidence type="ECO:0000256" key="3">
    <source>
        <dbReference type="ARBA" id="ARBA00022806"/>
    </source>
</evidence>
<dbReference type="InterPro" id="IPR001650">
    <property type="entry name" value="Helicase_C-like"/>
</dbReference>
<keyword evidence="2 7" id="KW-0378">Hydrolase</keyword>
<keyword evidence="12" id="KW-1185">Reference proteome</keyword>
<evidence type="ECO:0000259" key="10">
    <source>
        <dbReference type="PROSITE" id="PS51195"/>
    </source>
</evidence>
<evidence type="ECO:0000256" key="7">
    <source>
        <dbReference type="RuleBase" id="RU000492"/>
    </source>
</evidence>
<dbReference type="RefSeq" id="WP_338238225.1">
    <property type="nucleotide sequence ID" value="NZ_BQKE01000002.1"/>
</dbReference>